<dbReference type="GO" id="GO:0070967">
    <property type="term" value="F:coenzyme F420 binding"/>
    <property type="evidence" value="ECO:0007669"/>
    <property type="project" value="TreeGrafter"/>
</dbReference>
<accession>A0A1X1TUM5</accession>
<evidence type="ECO:0000256" key="3">
    <source>
        <dbReference type="ARBA" id="ARBA00049106"/>
    </source>
</evidence>
<proteinExistence type="inferred from homology"/>
<evidence type="ECO:0000313" key="4">
    <source>
        <dbReference type="EMBL" id="ORV48284.1"/>
    </source>
</evidence>
<dbReference type="EMBL" id="LQOV01000034">
    <property type="protein sequence ID" value="ORV48284.1"/>
    <property type="molecule type" value="Genomic_DNA"/>
</dbReference>
<protein>
    <recommendedName>
        <fullName evidence="6">Nitroreductase</fullName>
    </recommendedName>
</protein>
<dbReference type="STRING" id="292462.AWC05_07090"/>
<dbReference type="Pfam" id="PF04075">
    <property type="entry name" value="F420H2_quin_red"/>
    <property type="match status" value="1"/>
</dbReference>
<dbReference type="GO" id="GO:0005886">
    <property type="term" value="C:plasma membrane"/>
    <property type="evidence" value="ECO:0007669"/>
    <property type="project" value="TreeGrafter"/>
</dbReference>
<reference evidence="4 5" key="1">
    <citation type="submission" date="2016-01" db="EMBL/GenBank/DDBJ databases">
        <title>The new phylogeny of the genus Mycobacterium.</title>
        <authorList>
            <person name="Tarcisio F."/>
            <person name="Conor M."/>
            <person name="Antonella G."/>
            <person name="Elisabetta G."/>
            <person name="Giulia F.S."/>
            <person name="Sara T."/>
            <person name="Anna F."/>
            <person name="Clotilde B."/>
            <person name="Roberto B."/>
            <person name="Veronica D.S."/>
            <person name="Fabio R."/>
            <person name="Monica P."/>
            <person name="Olivier J."/>
            <person name="Enrico T."/>
            <person name="Nicola S."/>
        </authorList>
    </citation>
    <scope>NUCLEOTIDE SEQUENCE [LARGE SCALE GENOMIC DNA]</scope>
    <source>
        <strain evidence="4 5">DSM 44852</strain>
    </source>
</reference>
<comment type="similarity">
    <text evidence="1">Belongs to the F420H(2)-dependent quinone reductase family.</text>
</comment>
<comment type="caution">
    <text evidence="4">The sequence shown here is derived from an EMBL/GenBank/DDBJ whole genome shotgun (WGS) entry which is preliminary data.</text>
</comment>
<organism evidence="4 5">
    <name type="scientific">Mycobacterium florentinum</name>
    <dbReference type="NCBI Taxonomy" id="292462"/>
    <lineage>
        <taxon>Bacteria</taxon>
        <taxon>Bacillati</taxon>
        <taxon>Actinomycetota</taxon>
        <taxon>Actinomycetes</taxon>
        <taxon>Mycobacteriales</taxon>
        <taxon>Mycobacteriaceae</taxon>
        <taxon>Mycobacterium</taxon>
        <taxon>Mycobacterium simiae complex</taxon>
    </lineage>
</organism>
<keyword evidence="2" id="KW-0560">Oxidoreductase</keyword>
<gene>
    <name evidence="4" type="ORF">AWC05_07090</name>
</gene>
<dbReference type="InterPro" id="IPR004378">
    <property type="entry name" value="F420H2_quin_Rdtase"/>
</dbReference>
<comment type="catalytic activity">
    <reaction evidence="3">
        <text>oxidized coenzyme F420-(gamma-L-Glu)(n) + a quinol + H(+) = reduced coenzyme F420-(gamma-L-Glu)(n) + a quinone</text>
        <dbReference type="Rhea" id="RHEA:39663"/>
        <dbReference type="Rhea" id="RHEA-COMP:12939"/>
        <dbReference type="Rhea" id="RHEA-COMP:14378"/>
        <dbReference type="ChEBI" id="CHEBI:15378"/>
        <dbReference type="ChEBI" id="CHEBI:24646"/>
        <dbReference type="ChEBI" id="CHEBI:132124"/>
        <dbReference type="ChEBI" id="CHEBI:133980"/>
        <dbReference type="ChEBI" id="CHEBI:139511"/>
    </reaction>
</comment>
<name>A0A1X1TUM5_MYCFL</name>
<dbReference type="GO" id="GO:0016491">
    <property type="term" value="F:oxidoreductase activity"/>
    <property type="evidence" value="ECO:0007669"/>
    <property type="project" value="UniProtKB-KW"/>
</dbReference>
<evidence type="ECO:0000256" key="2">
    <source>
        <dbReference type="ARBA" id="ARBA00023002"/>
    </source>
</evidence>
<evidence type="ECO:0000256" key="1">
    <source>
        <dbReference type="ARBA" id="ARBA00008710"/>
    </source>
</evidence>
<keyword evidence="5" id="KW-1185">Reference proteome</keyword>
<evidence type="ECO:0000313" key="5">
    <source>
        <dbReference type="Proteomes" id="UP000193010"/>
    </source>
</evidence>
<dbReference type="PANTHER" id="PTHR39428">
    <property type="entry name" value="F420H(2)-DEPENDENT QUINONE REDUCTASE RV1261C"/>
    <property type="match status" value="1"/>
</dbReference>
<evidence type="ECO:0008006" key="6">
    <source>
        <dbReference type="Google" id="ProtNLM"/>
    </source>
</evidence>
<sequence length="113" mass="12652">MTHVGAKSGRTRNSALVYFTDRGRVILIASNFGESRNPAWYYNVKANPIVILYARGICGHFMAEEIYGAERDRLFQRAKDAPGPYGRYEQAAAAESRYLPVLGFTPCHTKGLH</sequence>
<dbReference type="InterPro" id="IPR012349">
    <property type="entry name" value="Split_barrel_FMN-bd"/>
</dbReference>
<dbReference type="NCBIfam" id="TIGR00026">
    <property type="entry name" value="hi_GC_TIGR00026"/>
    <property type="match status" value="1"/>
</dbReference>
<dbReference type="AlphaFoldDB" id="A0A1X1TUM5"/>
<dbReference type="Proteomes" id="UP000193010">
    <property type="component" value="Unassembled WGS sequence"/>
</dbReference>
<dbReference type="PANTHER" id="PTHR39428:SF1">
    <property type="entry name" value="F420H(2)-DEPENDENT QUINONE REDUCTASE RV1261C"/>
    <property type="match status" value="1"/>
</dbReference>
<dbReference type="Gene3D" id="2.30.110.10">
    <property type="entry name" value="Electron Transport, Fmn-binding Protein, Chain A"/>
    <property type="match status" value="1"/>
</dbReference>